<accession>A0A915ZAY8</accession>
<dbReference type="EMBL" id="CAGKOT010000024">
    <property type="protein sequence ID" value="CAB5367625.1"/>
    <property type="molecule type" value="Genomic_DNA"/>
</dbReference>
<protein>
    <recommendedName>
        <fullName evidence="3">HECT domain-containing protein</fullName>
    </recommendedName>
</protein>
<dbReference type="Proteomes" id="UP000684084">
    <property type="component" value="Unassembled WGS sequence"/>
</dbReference>
<gene>
    <name evidence="1" type="ORF">CHRIB12_LOCUS11352</name>
</gene>
<proteinExistence type="predicted"/>
<reference evidence="1" key="1">
    <citation type="submission" date="2020-05" db="EMBL/GenBank/DDBJ databases">
        <authorList>
            <person name="Rincon C."/>
            <person name="Sanders R I."/>
            <person name="Robbins C."/>
            <person name="Chaturvedi A."/>
        </authorList>
    </citation>
    <scope>NUCLEOTIDE SEQUENCE</scope>
    <source>
        <strain evidence="1">CHB12</strain>
    </source>
</reference>
<comment type="caution">
    <text evidence="1">The sequence shown here is derived from an EMBL/GenBank/DDBJ whole genome shotgun (WGS) entry which is preliminary data.</text>
</comment>
<organism evidence="1 2">
    <name type="scientific">Rhizophagus irregularis</name>
    <dbReference type="NCBI Taxonomy" id="588596"/>
    <lineage>
        <taxon>Eukaryota</taxon>
        <taxon>Fungi</taxon>
        <taxon>Fungi incertae sedis</taxon>
        <taxon>Mucoromycota</taxon>
        <taxon>Glomeromycotina</taxon>
        <taxon>Glomeromycetes</taxon>
        <taxon>Glomerales</taxon>
        <taxon>Glomeraceae</taxon>
        <taxon>Rhizophagus</taxon>
    </lineage>
</organism>
<dbReference type="OrthoDB" id="2388946at2759"/>
<name>A0A915ZAY8_9GLOM</name>
<evidence type="ECO:0000313" key="2">
    <source>
        <dbReference type="Proteomes" id="UP000684084"/>
    </source>
</evidence>
<dbReference type="AlphaFoldDB" id="A0A915ZAY8"/>
<evidence type="ECO:0008006" key="3">
    <source>
        <dbReference type="Google" id="ProtNLM"/>
    </source>
</evidence>
<sequence>MFKPTGEDSNERNNNLFAPYPNISSRNLLIGDETSNQETDDIRAFLRSEEVKGRLTAVSTASSSINRLNFNLHKESSKYKLNFKGKTKKNKIRAISFEFTLIRKRSISSIPKRGNELWEQLMTQNLLLQKITFNNDGENYVNNQVVATFPCLIETGWQCFKAKNTSDLEEMPFKPESIKDLNYIKRASTSKSKVYIKPVIDNLCELSESSNNSSDNFSTISLTEEEIIEPPNGSLQDLIKHFKYKLQDQYYTDNNITIIFINENTIIESLIEWAKNADDKDLLQRPSIDLALEDVTDTGGVFKQVISIFWNKVLDCQLYFTDGLIDNSPECHTLECNPISYKLVRQLKKKKSNFNDLLHSWVNNCDINIDHIKTLNNNNEAASYVAKYEVITIRKNTLDDFKLGFNKFNIINELKNYKYHNIVRELYYKITYDIVIDQFDSEYIELQAQSHDKPQYRLLYEEFKELLRSMDEEELNNVMKFATGSSIIPALPKIKIS</sequence>
<dbReference type="VEuPathDB" id="FungiDB:RhiirFUN_010565"/>
<evidence type="ECO:0000313" key="1">
    <source>
        <dbReference type="EMBL" id="CAB5367625.1"/>
    </source>
</evidence>